<evidence type="ECO:0000256" key="18">
    <source>
        <dbReference type="SAM" id="Phobius"/>
    </source>
</evidence>
<dbReference type="SUPFAM" id="SSF55785">
    <property type="entry name" value="PYP-like sensor domain (PAS domain)"/>
    <property type="match status" value="1"/>
</dbReference>
<keyword evidence="9" id="KW-0418">Kinase</keyword>
<dbReference type="InterPro" id="IPR000700">
    <property type="entry name" value="PAS-assoc_C"/>
</dbReference>
<evidence type="ECO:0000313" key="23">
    <source>
        <dbReference type="Proteomes" id="UP000070186"/>
    </source>
</evidence>
<dbReference type="InterPro" id="IPR003018">
    <property type="entry name" value="GAF"/>
</dbReference>
<evidence type="ECO:0000256" key="14">
    <source>
        <dbReference type="ARBA" id="ARBA00064003"/>
    </source>
</evidence>
<evidence type="ECO:0000256" key="15">
    <source>
        <dbReference type="ARBA" id="ARBA00068150"/>
    </source>
</evidence>
<evidence type="ECO:0000256" key="17">
    <source>
        <dbReference type="PROSITE-ProRule" id="PRU00169"/>
    </source>
</evidence>
<dbReference type="InterPro" id="IPR013655">
    <property type="entry name" value="PAS_fold_3"/>
</dbReference>
<proteinExistence type="predicted"/>
<evidence type="ECO:0000256" key="1">
    <source>
        <dbReference type="ARBA" id="ARBA00000085"/>
    </source>
</evidence>
<keyword evidence="8" id="KW-0547">Nucleotide-binding</keyword>
<keyword evidence="6" id="KW-0808">Transferase</keyword>
<comment type="subcellular location">
    <subcellularLocation>
        <location evidence="2">Cell membrane</location>
        <topology evidence="2">Multi-pass membrane protein</topology>
    </subcellularLocation>
</comment>
<reference evidence="22 23" key="1">
    <citation type="submission" date="2015-12" db="EMBL/GenBank/DDBJ databases">
        <title>Nitrous oxide reduction kinetics distinguish bacteria harboring typical versus atypical NosZ.</title>
        <authorList>
            <person name="Yoon S."/>
            <person name="Nissen S."/>
            <person name="Park D."/>
            <person name="Sanford R.A."/>
            <person name="Loeffler F.E."/>
        </authorList>
    </citation>
    <scope>NUCLEOTIDE SEQUENCE [LARGE SCALE GENOMIC DNA]</scope>
    <source>
        <strain evidence="22 23">ATCC BAA-841</strain>
    </source>
</reference>
<dbReference type="InterPro" id="IPR029151">
    <property type="entry name" value="Sensor-like_sf"/>
</dbReference>
<dbReference type="InterPro" id="IPR004358">
    <property type="entry name" value="Sig_transdc_His_kin-like_C"/>
</dbReference>
<accession>A0A133XIX6</accession>
<comment type="caution">
    <text evidence="17">Lacks conserved residue(s) required for the propagation of feature annotation.</text>
</comment>
<evidence type="ECO:0000256" key="13">
    <source>
        <dbReference type="ARBA" id="ARBA00058004"/>
    </source>
</evidence>
<dbReference type="AlphaFoldDB" id="A0A133XIX6"/>
<dbReference type="Pfam" id="PF02518">
    <property type="entry name" value="HATPase_c"/>
    <property type="match status" value="1"/>
</dbReference>
<dbReference type="Gene3D" id="3.30.450.20">
    <property type="entry name" value="PAS domain"/>
    <property type="match status" value="2"/>
</dbReference>
<keyword evidence="11 18" id="KW-1133">Transmembrane helix</keyword>
<evidence type="ECO:0000256" key="10">
    <source>
        <dbReference type="ARBA" id="ARBA00022840"/>
    </source>
</evidence>
<dbReference type="CDD" id="cd17546">
    <property type="entry name" value="REC_hyHK_CKI1_RcsC-like"/>
    <property type="match status" value="1"/>
</dbReference>
<name>A0A133XIX6_9RHOO</name>
<dbReference type="FunFam" id="1.10.287.130:FF:000002">
    <property type="entry name" value="Two-component osmosensing histidine kinase"/>
    <property type="match status" value="1"/>
</dbReference>
<dbReference type="Pfam" id="PF08447">
    <property type="entry name" value="PAS_3"/>
    <property type="match status" value="1"/>
</dbReference>
<dbReference type="InterPro" id="IPR036890">
    <property type="entry name" value="HATPase_C_sf"/>
</dbReference>
<dbReference type="GO" id="GO:0005886">
    <property type="term" value="C:plasma membrane"/>
    <property type="evidence" value="ECO:0007669"/>
    <property type="project" value="UniProtKB-SubCell"/>
</dbReference>
<organism evidence="22 23">
    <name type="scientific">Dechloromonas denitrificans</name>
    <dbReference type="NCBI Taxonomy" id="281362"/>
    <lineage>
        <taxon>Bacteria</taxon>
        <taxon>Pseudomonadati</taxon>
        <taxon>Pseudomonadota</taxon>
        <taxon>Betaproteobacteria</taxon>
        <taxon>Rhodocyclales</taxon>
        <taxon>Azonexaceae</taxon>
        <taxon>Dechloromonas</taxon>
    </lineage>
</organism>
<evidence type="ECO:0000256" key="8">
    <source>
        <dbReference type="ARBA" id="ARBA00022741"/>
    </source>
</evidence>
<evidence type="ECO:0000256" key="5">
    <source>
        <dbReference type="ARBA" id="ARBA00022553"/>
    </source>
</evidence>
<feature type="domain" description="Response regulatory" evidence="20">
    <location>
        <begin position="909"/>
        <end position="1027"/>
    </location>
</feature>
<dbReference type="Gene3D" id="3.40.50.2300">
    <property type="match status" value="1"/>
</dbReference>
<dbReference type="PROSITE" id="PS50109">
    <property type="entry name" value="HIS_KIN"/>
    <property type="match status" value="1"/>
</dbReference>
<dbReference type="InterPro" id="IPR001789">
    <property type="entry name" value="Sig_transdc_resp-reg_receiver"/>
</dbReference>
<dbReference type="CDD" id="cd00082">
    <property type="entry name" value="HisKA"/>
    <property type="match status" value="1"/>
</dbReference>
<protein>
    <recommendedName>
        <fullName evidence="15">Sensory/regulatory protein RpfC</fullName>
        <ecNumber evidence="3">2.7.13.3</ecNumber>
    </recommendedName>
    <alternativeName>
        <fullName evidence="16">Virulence sensor protein BvgS</fullName>
    </alternativeName>
</protein>
<evidence type="ECO:0000256" key="2">
    <source>
        <dbReference type="ARBA" id="ARBA00004651"/>
    </source>
</evidence>
<dbReference type="Proteomes" id="UP000070186">
    <property type="component" value="Unassembled WGS sequence"/>
</dbReference>
<dbReference type="CDD" id="cd00130">
    <property type="entry name" value="PAS"/>
    <property type="match status" value="1"/>
</dbReference>
<evidence type="ECO:0000256" key="16">
    <source>
        <dbReference type="ARBA" id="ARBA00070152"/>
    </source>
</evidence>
<dbReference type="STRING" id="281362.AT959_09275"/>
<keyword evidence="7 18" id="KW-0812">Transmembrane</keyword>
<dbReference type="PANTHER" id="PTHR45339">
    <property type="entry name" value="HYBRID SIGNAL TRANSDUCTION HISTIDINE KINASE J"/>
    <property type="match status" value="1"/>
</dbReference>
<dbReference type="Pfam" id="PF00512">
    <property type="entry name" value="HisKA"/>
    <property type="match status" value="1"/>
</dbReference>
<dbReference type="InterPro" id="IPR003661">
    <property type="entry name" value="HisK_dim/P_dom"/>
</dbReference>
<gene>
    <name evidence="22" type="ORF">AT959_09275</name>
</gene>
<evidence type="ECO:0000256" key="9">
    <source>
        <dbReference type="ARBA" id="ARBA00022777"/>
    </source>
</evidence>
<dbReference type="SUPFAM" id="SSF55781">
    <property type="entry name" value="GAF domain-like"/>
    <property type="match status" value="1"/>
</dbReference>
<dbReference type="PROSITE" id="PS50113">
    <property type="entry name" value="PAC"/>
    <property type="match status" value="1"/>
</dbReference>
<feature type="domain" description="PAC" evidence="21">
    <location>
        <begin position="430"/>
        <end position="482"/>
    </location>
</feature>
<dbReference type="InterPro" id="IPR011006">
    <property type="entry name" value="CheY-like_superfamily"/>
</dbReference>
<keyword evidence="18" id="KW-0472">Membrane</keyword>
<sequence length="1034" mass="113830">MNQNHRLMASQSASFRIKRQILYPVAIALLSLVAIFALVFNNYQVKRERQLSEDSGRQVLAIWKKLQDDSTRQLAWFAAEASRNPALIVAMSQQDGDALLAETRHTLASLRQQFGISHWYFIRPDGRTLLRVHEPAVKDDRIERRSFRQAAASGQPASGLELGATATYTLRHVLPWRVDGRLLGYIELGMEVEWFAGMIQKFLQLETFTAVHKARTSAQAFATGKQALGFSGNWADYPNFALLNQSLEQMPAELADALASHVAGQDPGIVELRDGRHTWLASIVSLKDDSDQAVVALAILRDVSAVRVTSRQHLLLASLCGLALAVLLFVALSRRLQRIESDLGEANQSLAANQQRFLDIFSTSSDWWFWEMDSALRFSFFSDNAGAMLGVDTNKIIGKTRRQILAAVDPRDMAEMNAHIADLEAHRPFHRFEYRLLKPDGGFSWISLSGVPVFDQAGQFCGYRGAASDVTARRLHEDAEHEAREGAEAKFAIARILQEAGRPLAERFDAALAAVFMLHGLNIEQKGGVFLLQAGSRQLDLNTTRGNFSARFLADEKQVPLGRCLCGRAAESGQVIVSDGCFDAPRHENHWPDMLNHGHYIVPLMLGGECLGVLFLYTNPKPSQSATRLATLEEIGQLFALAVANERALLARQEASERAEAASRAKSAFLANMSHEIRTPMNGVIGMTDLLLDTELDDEQREFTDILKSSSNSLLGIINDVLDFSKIEAGKLTIEQIDFNLGELLGQTCSLLSVQARKKALNFSQHIAPEVPGMLRGDPGRIRQILTNLIGNAIKFTAEGEVRVEVRRDEGAGDGLIFAVHDTGIGISEQQLAGLFIPFAQADSSTTRRFGGTGLGLSISKRLIELMHGEIGVRSTPGNGSTFWFRLPLCRASCHAEALPTTDHQPSLRIPLVDNDPARQRQADDTLARLGHLVEIAGCSQHALDALTHGNYDLMLLRCELAELDGYQLTRQLRGSDSVRNPAMPVIAMLASVQPQDRERCRAAGLNDCVEQPFSDTEIRQALANTLSALGAST</sequence>
<dbReference type="Pfam" id="PF14827">
    <property type="entry name" value="dCache_3"/>
    <property type="match status" value="1"/>
</dbReference>
<dbReference type="InterPro" id="IPR000014">
    <property type="entry name" value="PAS"/>
</dbReference>
<dbReference type="GO" id="GO:0000155">
    <property type="term" value="F:phosphorelay sensor kinase activity"/>
    <property type="evidence" value="ECO:0007669"/>
    <property type="project" value="InterPro"/>
</dbReference>
<evidence type="ECO:0000256" key="11">
    <source>
        <dbReference type="ARBA" id="ARBA00022989"/>
    </source>
</evidence>
<feature type="domain" description="Histidine kinase" evidence="19">
    <location>
        <begin position="672"/>
        <end position="891"/>
    </location>
</feature>
<dbReference type="InterPro" id="IPR003594">
    <property type="entry name" value="HATPase_dom"/>
</dbReference>
<dbReference type="EMBL" id="LODL01000019">
    <property type="protein sequence ID" value="KXB30895.1"/>
    <property type="molecule type" value="Genomic_DNA"/>
</dbReference>
<dbReference type="NCBIfam" id="TIGR00229">
    <property type="entry name" value="sensory_box"/>
    <property type="match status" value="1"/>
</dbReference>
<keyword evidence="4" id="KW-1003">Cell membrane</keyword>
<dbReference type="InterPro" id="IPR036097">
    <property type="entry name" value="HisK_dim/P_sf"/>
</dbReference>
<dbReference type="Pfam" id="PF13185">
    <property type="entry name" value="GAF_2"/>
    <property type="match status" value="1"/>
</dbReference>
<dbReference type="PRINTS" id="PR00344">
    <property type="entry name" value="BCTRLSENSOR"/>
</dbReference>
<comment type="catalytic activity">
    <reaction evidence="1">
        <text>ATP + protein L-histidine = ADP + protein N-phospho-L-histidine.</text>
        <dbReference type="EC" id="2.7.13.3"/>
    </reaction>
</comment>
<keyword evidence="12" id="KW-0902">Two-component regulatory system</keyword>
<dbReference type="SUPFAM" id="SSF47384">
    <property type="entry name" value="Homodimeric domain of signal transducing histidine kinase"/>
    <property type="match status" value="1"/>
</dbReference>
<evidence type="ECO:0000256" key="3">
    <source>
        <dbReference type="ARBA" id="ARBA00012438"/>
    </source>
</evidence>
<dbReference type="InterPro" id="IPR035965">
    <property type="entry name" value="PAS-like_dom_sf"/>
</dbReference>
<evidence type="ECO:0000256" key="12">
    <source>
        <dbReference type="ARBA" id="ARBA00023012"/>
    </source>
</evidence>
<dbReference type="SUPFAM" id="SSF103190">
    <property type="entry name" value="Sensory domain-like"/>
    <property type="match status" value="1"/>
</dbReference>
<dbReference type="Gene3D" id="3.30.450.40">
    <property type="match status" value="1"/>
</dbReference>
<evidence type="ECO:0000256" key="4">
    <source>
        <dbReference type="ARBA" id="ARBA00022475"/>
    </source>
</evidence>
<dbReference type="CDD" id="cd16922">
    <property type="entry name" value="HATPase_EvgS-ArcB-TorS-like"/>
    <property type="match status" value="1"/>
</dbReference>
<evidence type="ECO:0000256" key="6">
    <source>
        <dbReference type="ARBA" id="ARBA00022679"/>
    </source>
</evidence>
<dbReference type="SUPFAM" id="SSF55874">
    <property type="entry name" value="ATPase domain of HSP90 chaperone/DNA topoisomerase II/histidine kinase"/>
    <property type="match status" value="1"/>
</dbReference>
<evidence type="ECO:0000259" key="21">
    <source>
        <dbReference type="PROSITE" id="PS50113"/>
    </source>
</evidence>
<dbReference type="InterPro" id="IPR001610">
    <property type="entry name" value="PAC"/>
</dbReference>
<comment type="subunit">
    <text evidence="14">At low DSF concentrations, interacts with RpfF.</text>
</comment>
<dbReference type="GO" id="GO:0005524">
    <property type="term" value="F:ATP binding"/>
    <property type="evidence" value="ECO:0007669"/>
    <property type="project" value="UniProtKB-KW"/>
</dbReference>
<feature type="transmembrane region" description="Helical" evidence="18">
    <location>
        <begin position="21"/>
        <end position="40"/>
    </location>
</feature>
<dbReference type="PANTHER" id="PTHR45339:SF1">
    <property type="entry name" value="HYBRID SIGNAL TRANSDUCTION HISTIDINE KINASE J"/>
    <property type="match status" value="1"/>
</dbReference>
<evidence type="ECO:0000259" key="19">
    <source>
        <dbReference type="PROSITE" id="PS50109"/>
    </source>
</evidence>
<dbReference type="Gene3D" id="1.10.287.130">
    <property type="match status" value="1"/>
</dbReference>
<keyword evidence="23" id="KW-1185">Reference proteome</keyword>
<keyword evidence="10" id="KW-0067">ATP-binding</keyword>
<comment type="function">
    <text evidence="13">Member of the two-component regulatory system BvgS/BvgA. Phosphorylates BvgA via a four-step phosphorelay in response to environmental signals.</text>
</comment>
<evidence type="ECO:0000259" key="20">
    <source>
        <dbReference type="PROSITE" id="PS50110"/>
    </source>
</evidence>
<dbReference type="Gene3D" id="3.30.565.10">
    <property type="entry name" value="Histidine kinase-like ATPase, C-terminal domain"/>
    <property type="match status" value="1"/>
</dbReference>
<dbReference type="SMART" id="SM00448">
    <property type="entry name" value="REC"/>
    <property type="match status" value="1"/>
</dbReference>
<dbReference type="SMART" id="SM00388">
    <property type="entry name" value="HisKA"/>
    <property type="match status" value="1"/>
</dbReference>
<evidence type="ECO:0000313" key="22">
    <source>
        <dbReference type="EMBL" id="KXB30895.1"/>
    </source>
</evidence>
<dbReference type="SUPFAM" id="SSF52172">
    <property type="entry name" value="CheY-like"/>
    <property type="match status" value="1"/>
</dbReference>
<keyword evidence="5" id="KW-0597">Phosphoprotein</keyword>
<dbReference type="InterPro" id="IPR029016">
    <property type="entry name" value="GAF-like_dom_sf"/>
</dbReference>
<dbReference type="SMART" id="SM00086">
    <property type="entry name" value="PAC"/>
    <property type="match status" value="2"/>
</dbReference>
<dbReference type="Pfam" id="PF00072">
    <property type="entry name" value="Response_reg"/>
    <property type="match status" value="1"/>
</dbReference>
<dbReference type="PROSITE" id="PS50110">
    <property type="entry name" value="RESPONSE_REGULATORY"/>
    <property type="match status" value="1"/>
</dbReference>
<comment type="caution">
    <text evidence="22">The sequence shown here is derived from an EMBL/GenBank/DDBJ whole genome shotgun (WGS) entry which is preliminary data.</text>
</comment>
<dbReference type="EC" id="2.7.13.3" evidence="3"/>
<dbReference type="SMART" id="SM00387">
    <property type="entry name" value="HATPase_c"/>
    <property type="match status" value="1"/>
</dbReference>
<dbReference type="FunFam" id="3.30.565.10:FF:000010">
    <property type="entry name" value="Sensor histidine kinase RcsC"/>
    <property type="match status" value="1"/>
</dbReference>
<dbReference type="InterPro" id="IPR029150">
    <property type="entry name" value="dCache_3"/>
</dbReference>
<evidence type="ECO:0000256" key="7">
    <source>
        <dbReference type="ARBA" id="ARBA00022692"/>
    </source>
</evidence>
<dbReference type="InterPro" id="IPR005467">
    <property type="entry name" value="His_kinase_dom"/>
</dbReference>